<dbReference type="RefSeq" id="WP_040745637.1">
    <property type="nucleotide sequence ID" value="NZ_JACHIT010000001.1"/>
</dbReference>
<protein>
    <recommendedName>
        <fullName evidence="3">DUF2255 family protein</fullName>
    </recommendedName>
</protein>
<dbReference type="AlphaFoldDB" id="A0A7W9PC34"/>
<reference evidence="1 2" key="1">
    <citation type="submission" date="2020-08" db="EMBL/GenBank/DDBJ databases">
        <title>Sequencing the genomes of 1000 actinobacteria strains.</title>
        <authorList>
            <person name="Klenk H.-P."/>
        </authorList>
    </citation>
    <scope>NUCLEOTIDE SEQUENCE [LARGE SCALE GENOMIC DNA]</scope>
    <source>
        <strain evidence="1 2">DSM 43582</strain>
    </source>
</reference>
<dbReference type="Proteomes" id="UP000540412">
    <property type="component" value="Unassembled WGS sequence"/>
</dbReference>
<proteinExistence type="predicted"/>
<evidence type="ECO:0000313" key="2">
    <source>
        <dbReference type="Proteomes" id="UP000540412"/>
    </source>
</evidence>
<organism evidence="1 2">
    <name type="scientific">Nocardia transvalensis</name>
    <dbReference type="NCBI Taxonomy" id="37333"/>
    <lineage>
        <taxon>Bacteria</taxon>
        <taxon>Bacillati</taxon>
        <taxon>Actinomycetota</taxon>
        <taxon>Actinomycetes</taxon>
        <taxon>Mycobacteriales</taxon>
        <taxon>Nocardiaceae</taxon>
        <taxon>Nocardia</taxon>
    </lineage>
</organism>
<comment type="caution">
    <text evidence="1">The sequence shown here is derived from an EMBL/GenBank/DDBJ whole genome shotgun (WGS) entry which is preliminary data.</text>
</comment>
<sequence length="125" mass="13909">MAKWTADELARIAATDELQLAAAGHDGTLRMPVTIWVVRHGRDLYVRSVNGPEAAWFRTAHDSRHGRIRAGSIDQNVTFTDADHALDDEIDAEYAEKYQRYAASIIAEVTSSKARATTMRLLPRG</sequence>
<accession>A0A7W9PC34</accession>
<evidence type="ECO:0008006" key="3">
    <source>
        <dbReference type="Google" id="ProtNLM"/>
    </source>
</evidence>
<evidence type="ECO:0000313" key="1">
    <source>
        <dbReference type="EMBL" id="MBB5912973.1"/>
    </source>
</evidence>
<gene>
    <name evidence="1" type="ORF">BJY24_001840</name>
</gene>
<dbReference type="Pfam" id="PF10012">
    <property type="entry name" value="DUF2255"/>
    <property type="match status" value="1"/>
</dbReference>
<dbReference type="EMBL" id="JACHIT010000001">
    <property type="protein sequence ID" value="MBB5912973.1"/>
    <property type="molecule type" value="Genomic_DNA"/>
</dbReference>
<dbReference type="InterPro" id="IPR016888">
    <property type="entry name" value="UCP028498"/>
</dbReference>
<keyword evidence="2" id="KW-1185">Reference proteome</keyword>
<name>A0A7W9PC34_9NOCA</name>